<dbReference type="GO" id="GO:0038022">
    <property type="term" value="F:G protein-coupled olfactory receptor activity"/>
    <property type="evidence" value="ECO:0000318"/>
    <property type="project" value="GO_Central"/>
</dbReference>
<evidence type="ECO:0000256" key="5">
    <source>
        <dbReference type="ARBA" id="ARBA00022692"/>
    </source>
</evidence>
<keyword evidence="5 19" id="KW-0812">Transmembrane</keyword>
<dbReference type="OMA" id="NGTEYIN"/>
<evidence type="ECO:0000256" key="6">
    <source>
        <dbReference type="ARBA" id="ARBA00022725"/>
    </source>
</evidence>
<evidence type="ECO:0000256" key="9">
    <source>
        <dbReference type="ARBA" id="ARBA00023136"/>
    </source>
</evidence>
<keyword evidence="7 19" id="KW-1133">Transmembrane helix</keyword>
<evidence type="ECO:0000256" key="16">
    <source>
        <dbReference type="ARBA" id="ARBA00067967"/>
    </source>
</evidence>
<organism evidence="20 21">
    <name type="scientific">Caenorhabditis elegans</name>
    <dbReference type="NCBI Taxonomy" id="6239"/>
    <lineage>
        <taxon>Eukaryota</taxon>
        <taxon>Metazoa</taxon>
        <taxon>Ecdysozoa</taxon>
        <taxon>Nematoda</taxon>
        <taxon>Chromadorea</taxon>
        <taxon>Rhabditida</taxon>
        <taxon>Rhabditina</taxon>
        <taxon>Rhabditomorpha</taxon>
        <taxon>Rhabditoidea</taxon>
        <taxon>Rhabditidae</taxon>
        <taxon>Peloderinae</taxon>
        <taxon>Caenorhabditis</taxon>
    </lineage>
</organism>
<feature type="transmembrane region" description="Helical" evidence="19">
    <location>
        <begin position="49"/>
        <end position="67"/>
    </location>
</feature>
<comment type="subunit">
    <text evidence="15">Interacts with odr-4.</text>
</comment>
<dbReference type="AlphaFoldDB" id="O45338"/>
<dbReference type="PANTHER" id="PTHR22943">
    <property type="entry name" value="7-TRANSMEMBRANE DOMAIN RECEPTOR C.ELEGANS"/>
    <property type="match status" value="1"/>
</dbReference>
<evidence type="ECO:0000313" key="21">
    <source>
        <dbReference type="Proteomes" id="UP000001940"/>
    </source>
</evidence>
<dbReference type="AGR" id="WB:WBGene00006280"/>
<dbReference type="Gene3D" id="1.20.1070.10">
    <property type="entry name" value="Rhodopsin 7-helix transmembrane proteins"/>
    <property type="match status" value="1"/>
</dbReference>
<sequence length="359" mass="40715">MPTQELIPVTEKVKIWFLDVSAFFAISINFALIILILTKSPQSLGTYKYLMIYIALFELTYAALYVAEKPEIFTKDSAFLILTNTKDSVFPKTISIFVDVLFIGFYGLTISLLAIHFIYRYLAISSNDWLDTFQDWKLILWLLFPIANGGVWCFAAAVIFAGKEDSDRFLREFYLPLVQNKTSFEDVYYGGPFYYLNDAHGNSYINWISFQGTLVVLSLIIISFITMIYFGVKGYNSMKDLMRHASISDKAKSLQSQLFKALVLQTIIPVFLMHIPATAIYVTIFFNVSSEIFGEILNLSIALYPALNPLPTIFIVSSYKQAVIDLLCCKKKIDPHSGTQGNSQLMTQHPLNTISHTLS</sequence>
<feature type="transmembrane region" description="Helical" evidence="19">
    <location>
        <begin position="262"/>
        <end position="284"/>
    </location>
</feature>
<keyword evidence="12" id="KW-0966">Cell projection</keyword>
<dbReference type="GO" id="GO:0006935">
    <property type="term" value="P:chemotaxis"/>
    <property type="evidence" value="ECO:0007669"/>
    <property type="project" value="UniProtKB-KW"/>
</dbReference>
<dbReference type="FunCoup" id="O45338">
    <property type="interactions" value="6"/>
</dbReference>
<dbReference type="PaxDb" id="6239-F10A3.9"/>
<comment type="similarity">
    <text evidence="14">Belongs to the nematode receptor-like protein str family.</text>
</comment>
<keyword evidence="10 20" id="KW-0675">Receptor</keyword>
<keyword evidence="11" id="KW-0325">Glycoprotein</keyword>
<feature type="transmembrane region" description="Helical" evidence="19">
    <location>
        <begin position="15"/>
        <end position="37"/>
    </location>
</feature>
<dbReference type="PANTHER" id="PTHR22943:SF100">
    <property type="entry name" value="SEVEN TM RECEPTOR"/>
    <property type="match status" value="1"/>
</dbReference>
<dbReference type="SMR" id="O45338"/>
<evidence type="ECO:0000313" key="22">
    <source>
        <dbReference type="WormBase" id="F10A3.9"/>
    </source>
</evidence>
<evidence type="ECO:0000256" key="3">
    <source>
        <dbReference type="ARBA" id="ARBA00022500"/>
    </source>
</evidence>
<dbReference type="KEGG" id="cel:CELE_F10A3.9"/>
<evidence type="ECO:0000256" key="7">
    <source>
        <dbReference type="ARBA" id="ARBA00022989"/>
    </source>
</evidence>
<dbReference type="eggNOG" id="ENOG502TFQ2">
    <property type="taxonomic scope" value="Eukaryota"/>
</dbReference>
<dbReference type="Proteomes" id="UP000001940">
    <property type="component" value="Chromosome V"/>
</dbReference>
<feature type="transmembrane region" description="Helical" evidence="19">
    <location>
        <begin position="94"/>
        <end position="119"/>
    </location>
</feature>
<dbReference type="GO" id="GO:0042048">
    <property type="term" value="P:olfactory behavior"/>
    <property type="evidence" value="ECO:0000318"/>
    <property type="project" value="GO_Central"/>
</dbReference>
<dbReference type="Pfam" id="PF10326">
    <property type="entry name" value="7TM_GPCR_Str"/>
    <property type="match status" value="1"/>
</dbReference>
<evidence type="ECO:0000256" key="19">
    <source>
        <dbReference type="SAM" id="Phobius"/>
    </source>
</evidence>
<keyword evidence="8" id="KW-0969">Cilium</keyword>
<dbReference type="GO" id="GO:0007186">
    <property type="term" value="P:G protein-coupled receptor signaling pathway"/>
    <property type="evidence" value="ECO:0000318"/>
    <property type="project" value="GO_Central"/>
</dbReference>
<feature type="transmembrane region" description="Helical" evidence="19">
    <location>
        <begin position="204"/>
        <end position="232"/>
    </location>
</feature>
<dbReference type="CTD" id="184279"/>
<dbReference type="HOGENOM" id="CLU_036335_2_0_1"/>
<evidence type="ECO:0000313" key="20">
    <source>
        <dbReference type="EMBL" id="CAB07343.2"/>
    </source>
</evidence>
<evidence type="ECO:0000256" key="17">
    <source>
        <dbReference type="ARBA" id="ARBA00078653"/>
    </source>
</evidence>
<keyword evidence="2" id="KW-1003">Cell membrane</keyword>
<evidence type="ECO:0000256" key="14">
    <source>
        <dbReference type="ARBA" id="ARBA00061678"/>
    </source>
</evidence>
<accession>O45338</accession>
<dbReference type="UCSC" id="F10A3.9">
    <property type="organism name" value="c. elegans"/>
</dbReference>
<evidence type="ECO:0000256" key="12">
    <source>
        <dbReference type="ARBA" id="ARBA00023273"/>
    </source>
</evidence>
<evidence type="ECO:0000256" key="15">
    <source>
        <dbReference type="ARBA" id="ARBA00064300"/>
    </source>
</evidence>
<protein>
    <recommendedName>
        <fullName evidence="16">Serpentine receptor class r-10</fullName>
    </recommendedName>
    <alternativeName>
        <fullName evidence="17">Odorant response abnormal protein 10</fullName>
    </alternativeName>
    <alternativeName>
        <fullName evidence="18">Olfactory receptor 10</fullName>
    </alternativeName>
</protein>
<dbReference type="InParanoid" id="O45338"/>
<dbReference type="GO" id="GO:0060170">
    <property type="term" value="C:ciliary membrane"/>
    <property type="evidence" value="ECO:0007669"/>
    <property type="project" value="UniProtKB-SubCell"/>
</dbReference>
<keyword evidence="9 19" id="KW-0472">Membrane</keyword>
<evidence type="ECO:0000256" key="2">
    <source>
        <dbReference type="ARBA" id="ARBA00022475"/>
    </source>
</evidence>
<dbReference type="InterPro" id="IPR019428">
    <property type="entry name" value="7TM_GPCR_serpentine_rcpt_Str"/>
</dbReference>
<dbReference type="OrthoDB" id="5859535at2759"/>
<dbReference type="GeneID" id="184279"/>
<evidence type="ECO:0000256" key="13">
    <source>
        <dbReference type="ARBA" id="ARBA00054965"/>
    </source>
</evidence>
<dbReference type="PhylomeDB" id="O45338"/>
<keyword evidence="6" id="KW-0552">Olfaction</keyword>
<evidence type="ECO:0000256" key="1">
    <source>
        <dbReference type="ARBA" id="ARBA00004272"/>
    </source>
</evidence>
<keyword evidence="21" id="KW-1185">Reference proteome</keyword>
<name>O45338_CAEEL</name>
<proteinExistence type="inferred from homology"/>
<evidence type="ECO:0000256" key="11">
    <source>
        <dbReference type="ARBA" id="ARBA00023180"/>
    </source>
</evidence>
<gene>
    <name evidence="20 22" type="primary">str-254</name>
    <name evidence="20" type="ORF">CELE_F10A3.9</name>
    <name evidence="22" type="ORF">F10A3.9</name>
</gene>
<dbReference type="GO" id="GO:0005886">
    <property type="term" value="C:plasma membrane"/>
    <property type="evidence" value="ECO:0000318"/>
    <property type="project" value="GO_Central"/>
</dbReference>
<feature type="transmembrane region" description="Helical" evidence="19">
    <location>
        <begin position="139"/>
        <end position="161"/>
    </location>
</feature>
<comment type="function">
    <text evidence="13">An odorant receptor which affects chemotaxis to the volatile odorant diacetyl. Specifies AWA neuronal cell fate via the odr-7 pathway.</text>
</comment>
<comment type="subcellular location">
    <subcellularLocation>
        <location evidence="1">Cell projection</location>
        <location evidence="1">Cilium membrane</location>
        <topology evidence="1">Multi-pass membrane protein</topology>
    </subcellularLocation>
</comment>
<reference evidence="20 21" key="1">
    <citation type="journal article" date="1998" name="Science">
        <title>Genome sequence of the nematode C. elegans: a platform for investigating biology.</title>
        <authorList>
            <consortium name="The C. elegans sequencing consortium"/>
            <person name="Sulson J.E."/>
            <person name="Waterston R."/>
        </authorList>
    </citation>
    <scope>NUCLEOTIDE SEQUENCE [LARGE SCALE GENOMIC DNA]</scope>
    <source>
        <strain evidence="20 21">Bristol N2</strain>
    </source>
</reference>
<evidence type="ECO:0000256" key="8">
    <source>
        <dbReference type="ARBA" id="ARBA00023069"/>
    </source>
</evidence>
<keyword evidence="3" id="KW-0145">Chemotaxis</keyword>
<dbReference type="EMBL" id="BX284605">
    <property type="protein sequence ID" value="CAB07343.2"/>
    <property type="molecule type" value="Genomic_DNA"/>
</dbReference>
<evidence type="ECO:0000256" key="10">
    <source>
        <dbReference type="ARBA" id="ARBA00023170"/>
    </source>
</evidence>
<dbReference type="FunFam" id="1.20.1070.10:FF:000128">
    <property type="entry name" value="Seven TM Receptor"/>
    <property type="match status" value="1"/>
</dbReference>
<evidence type="ECO:0000256" key="4">
    <source>
        <dbReference type="ARBA" id="ARBA00022606"/>
    </source>
</evidence>
<dbReference type="WormBase" id="F10A3.9">
    <property type="protein sequence ID" value="CE41382"/>
    <property type="gene ID" value="WBGene00006280"/>
    <property type="gene designation" value="str-254"/>
</dbReference>
<dbReference type="RefSeq" id="NP_507067.2">
    <property type="nucleotide sequence ID" value="NM_074666.2"/>
</dbReference>
<keyword evidence="4" id="KW-0716">Sensory transduction</keyword>
<evidence type="ECO:0000256" key="18">
    <source>
        <dbReference type="ARBA" id="ARBA00082489"/>
    </source>
</evidence>
<dbReference type="SUPFAM" id="SSF81321">
    <property type="entry name" value="Family A G protein-coupled receptor-like"/>
    <property type="match status" value="1"/>
</dbReference>